<dbReference type="GO" id="GO:0005886">
    <property type="term" value="C:plasma membrane"/>
    <property type="evidence" value="ECO:0007669"/>
    <property type="project" value="UniProtKB-SubCell"/>
</dbReference>
<accession>A0A418YHX3</accession>
<keyword evidence="9" id="KW-1185">Reference proteome</keyword>
<dbReference type="AlphaFoldDB" id="A0A418YHX3"/>
<evidence type="ECO:0000256" key="2">
    <source>
        <dbReference type="ARBA" id="ARBA00022475"/>
    </source>
</evidence>
<feature type="transmembrane region" description="Helical" evidence="6">
    <location>
        <begin position="123"/>
        <end position="143"/>
    </location>
</feature>
<gene>
    <name evidence="8" type="ORF">D1Z90_04690</name>
</gene>
<feature type="transmembrane region" description="Helical" evidence="6">
    <location>
        <begin position="271"/>
        <end position="288"/>
    </location>
</feature>
<evidence type="ECO:0000259" key="7">
    <source>
        <dbReference type="Pfam" id="PF00892"/>
    </source>
</evidence>
<name>A0A418YHX3_9GAMM</name>
<feature type="transmembrane region" description="Helical" evidence="6">
    <location>
        <begin position="155"/>
        <end position="173"/>
    </location>
</feature>
<dbReference type="Pfam" id="PF00892">
    <property type="entry name" value="EamA"/>
    <property type="match status" value="2"/>
</dbReference>
<feature type="transmembrane region" description="Helical" evidence="6">
    <location>
        <begin position="65"/>
        <end position="85"/>
    </location>
</feature>
<feature type="transmembrane region" description="Helical" evidence="6">
    <location>
        <begin position="97"/>
        <end position="116"/>
    </location>
</feature>
<keyword evidence="3 6" id="KW-0812">Transmembrane</keyword>
<feature type="transmembrane region" description="Helical" evidence="6">
    <location>
        <begin position="246"/>
        <end position="265"/>
    </location>
</feature>
<reference evidence="8 9" key="2">
    <citation type="submission" date="2019-01" db="EMBL/GenBank/DDBJ databases">
        <title>Motilimonas pumilus sp. nov., isolated from the gut of sea cucumber (Apostichopus japonicus).</title>
        <authorList>
            <person name="Wang F.-Q."/>
            <person name="Ren L.-H."/>
            <person name="Lin Y.-W."/>
            <person name="Sun G.-H."/>
            <person name="Du Z.-J."/>
            <person name="Zhao J.-X."/>
            <person name="Liu X.-J."/>
            <person name="Liu L.-J."/>
        </authorList>
    </citation>
    <scope>NUCLEOTIDE SEQUENCE [LARGE SCALE GENOMIC DNA]</scope>
    <source>
        <strain evidence="8 9">PLHSC7-2</strain>
    </source>
</reference>
<dbReference type="OrthoDB" id="4167046at2"/>
<evidence type="ECO:0000313" key="8">
    <source>
        <dbReference type="EMBL" id="RJG49945.1"/>
    </source>
</evidence>
<dbReference type="EMBL" id="QZCH01000003">
    <property type="protein sequence ID" value="RJG49945.1"/>
    <property type="molecule type" value="Genomic_DNA"/>
</dbReference>
<evidence type="ECO:0000256" key="3">
    <source>
        <dbReference type="ARBA" id="ARBA00022692"/>
    </source>
</evidence>
<comment type="caution">
    <text evidence="8">The sequence shown here is derived from an EMBL/GenBank/DDBJ whole genome shotgun (WGS) entry which is preliminary data.</text>
</comment>
<comment type="subcellular location">
    <subcellularLocation>
        <location evidence="1">Cell membrane</location>
        <topology evidence="1">Multi-pass membrane protein</topology>
    </subcellularLocation>
</comment>
<protein>
    <submittedName>
        <fullName evidence="8">DMT family transporter</fullName>
    </submittedName>
</protein>
<feature type="domain" description="EamA" evidence="7">
    <location>
        <begin position="152"/>
        <end position="288"/>
    </location>
</feature>
<evidence type="ECO:0000256" key="6">
    <source>
        <dbReference type="SAM" id="Phobius"/>
    </source>
</evidence>
<evidence type="ECO:0000313" key="9">
    <source>
        <dbReference type="Proteomes" id="UP000283255"/>
    </source>
</evidence>
<reference evidence="8 9" key="1">
    <citation type="submission" date="2018-09" db="EMBL/GenBank/DDBJ databases">
        <authorList>
            <person name="Wang F."/>
        </authorList>
    </citation>
    <scope>NUCLEOTIDE SEQUENCE [LARGE SCALE GENOMIC DNA]</scope>
    <source>
        <strain evidence="8 9">PLHSC7-2</strain>
    </source>
</reference>
<dbReference type="InterPro" id="IPR050638">
    <property type="entry name" value="AA-Vitamin_Transporters"/>
</dbReference>
<feature type="transmembrane region" description="Helical" evidence="6">
    <location>
        <begin position="33"/>
        <end position="53"/>
    </location>
</feature>
<dbReference type="Proteomes" id="UP000283255">
    <property type="component" value="Unassembled WGS sequence"/>
</dbReference>
<dbReference type="PANTHER" id="PTHR32322">
    <property type="entry name" value="INNER MEMBRANE TRANSPORTER"/>
    <property type="match status" value="1"/>
</dbReference>
<dbReference type="PANTHER" id="PTHR32322:SF18">
    <property type="entry name" value="S-ADENOSYLMETHIONINE_S-ADENOSYLHOMOCYSTEINE TRANSPORTER"/>
    <property type="match status" value="1"/>
</dbReference>
<dbReference type="RefSeq" id="WP_119909591.1">
    <property type="nucleotide sequence ID" value="NZ_QZCH01000003.1"/>
</dbReference>
<feature type="transmembrane region" description="Helical" evidence="6">
    <location>
        <begin position="180"/>
        <end position="201"/>
    </location>
</feature>
<proteinExistence type="predicted"/>
<evidence type="ECO:0000256" key="5">
    <source>
        <dbReference type="ARBA" id="ARBA00023136"/>
    </source>
</evidence>
<evidence type="ECO:0000256" key="4">
    <source>
        <dbReference type="ARBA" id="ARBA00022989"/>
    </source>
</evidence>
<dbReference type="InterPro" id="IPR037185">
    <property type="entry name" value="EmrE-like"/>
</dbReference>
<evidence type="ECO:0000256" key="1">
    <source>
        <dbReference type="ARBA" id="ARBA00004651"/>
    </source>
</evidence>
<dbReference type="InterPro" id="IPR000620">
    <property type="entry name" value="EamA_dom"/>
</dbReference>
<organism evidence="8 9">
    <name type="scientific">Motilimonas pumila</name>
    <dbReference type="NCBI Taxonomy" id="2303987"/>
    <lineage>
        <taxon>Bacteria</taxon>
        <taxon>Pseudomonadati</taxon>
        <taxon>Pseudomonadota</taxon>
        <taxon>Gammaproteobacteria</taxon>
        <taxon>Alteromonadales</taxon>
        <taxon>Alteromonadales genera incertae sedis</taxon>
        <taxon>Motilimonas</taxon>
    </lineage>
</organism>
<dbReference type="SUPFAM" id="SSF103481">
    <property type="entry name" value="Multidrug resistance efflux transporter EmrE"/>
    <property type="match status" value="2"/>
</dbReference>
<feature type="domain" description="EamA" evidence="7">
    <location>
        <begin position="5"/>
        <end position="137"/>
    </location>
</feature>
<keyword evidence="4 6" id="KW-1133">Transmembrane helix</keyword>
<sequence>MKNTAYLLPALSALFWSGNFVLARYVANDIPPIALAYWRWTLAFILILPFAIGPIWQQRSLIRQHLLPLTLLSIVGVAGFNTFVYLGLQTTTATNGLLINSMIPILIIVCSLLIGVRIKLWQGIGVVTSFGGVIFLVCQGDLSRLFSLSFNRGDLWVLLSALVWAVYSIGLKVKPAELSGLAFLGFSIGVGSCTLAPIYWFDLLGEKSWTFSMQNGFAIGYTAVFASLVAYFCWNQGVKFIGASTAGQFIHLMPVFGSGLAVLFIGEVLAWYQLVGALAIGIGILLSLRTQSR</sequence>
<keyword evidence="2" id="KW-1003">Cell membrane</keyword>
<keyword evidence="5 6" id="KW-0472">Membrane</keyword>
<feature type="transmembrane region" description="Helical" evidence="6">
    <location>
        <begin position="213"/>
        <end position="234"/>
    </location>
</feature>